<evidence type="ECO:0000256" key="2">
    <source>
        <dbReference type="ARBA" id="ARBA00009695"/>
    </source>
</evidence>
<comment type="similarity">
    <text evidence="2 5">Belongs to the RecX family.</text>
</comment>
<organism evidence="7 8">
    <name type="scientific">Geotoga petraea</name>
    <dbReference type="NCBI Taxonomy" id="28234"/>
    <lineage>
        <taxon>Bacteria</taxon>
        <taxon>Thermotogati</taxon>
        <taxon>Thermotogota</taxon>
        <taxon>Thermotogae</taxon>
        <taxon>Petrotogales</taxon>
        <taxon>Petrotogaceae</taxon>
        <taxon>Geotoga</taxon>
    </lineage>
</organism>
<dbReference type="HAMAP" id="MF_01114">
    <property type="entry name" value="RecX"/>
    <property type="match status" value="1"/>
</dbReference>
<sequence>MNLMKKNDPDSLADAENSAAHLIKYRMRAEKELRHRLRDKGYNDKIIDELIIKLKKIGIIDDHKFAYLYMYDKVTLNKKGVIAVSNDLLKLGVEKYIVDETAQKIKNEVNMYDIAKEQAEKYLSTNNDFLKLRKYLFRRGFDTEIIEYVIKDLGGEADDY</sequence>
<name>A0A4Z0W2Y7_9BACT</name>
<dbReference type="GO" id="GO:0006282">
    <property type="term" value="P:regulation of DNA repair"/>
    <property type="evidence" value="ECO:0007669"/>
    <property type="project" value="UniProtKB-UniRule"/>
</dbReference>
<comment type="subcellular location">
    <subcellularLocation>
        <location evidence="1 5">Cytoplasm</location>
    </subcellularLocation>
</comment>
<dbReference type="Proteomes" id="UP000297288">
    <property type="component" value="Unassembled WGS sequence"/>
</dbReference>
<protein>
    <recommendedName>
        <fullName evidence="3 5">Regulatory protein RecX</fullName>
    </recommendedName>
</protein>
<dbReference type="InterPro" id="IPR036388">
    <property type="entry name" value="WH-like_DNA-bd_sf"/>
</dbReference>
<dbReference type="InterPro" id="IPR053926">
    <property type="entry name" value="RecX_HTH_1st"/>
</dbReference>
<evidence type="ECO:0000256" key="4">
    <source>
        <dbReference type="ARBA" id="ARBA00022490"/>
    </source>
</evidence>
<gene>
    <name evidence="5" type="primary">recX</name>
    <name evidence="7" type="ORF">E4650_05510</name>
</gene>
<comment type="function">
    <text evidence="5">Modulates RecA activity.</text>
</comment>
<dbReference type="PANTHER" id="PTHR33602:SF1">
    <property type="entry name" value="REGULATORY PROTEIN RECX FAMILY PROTEIN"/>
    <property type="match status" value="1"/>
</dbReference>
<evidence type="ECO:0000256" key="5">
    <source>
        <dbReference type="HAMAP-Rule" id="MF_01114"/>
    </source>
</evidence>
<proteinExistence type="inferred from homology"/>
<dbReference type="EMBL" id="SRME01000003">
    <property type="protein sequence ID" value="TGG87802.1"/>
    <property type="molecule type" value="Genomic_DNA"/>
</dbReference>
<evidence type="ECO:0000256" key="1">
    <source>
        <dbReference type="ARBA" id="ARBA00004496"/>
    </source>
</evidence>
<dbReference type="GO" id="GO:0005737">
    <property type="term" value="C:cytoplasm"/>
    <property type="evidence" value="ECO:0007669"/>
    <property type="project" value="UniProtKB-SubCell"/>
</dbReference>
<evidence type="ECO:0000313" key="8">
    <source>
        <dbReference type="Proteomes" id="UP000297288"/>
    </source>
</evidence>
<dbReference type="AlphaFoldDB" id="A0A4Z0W2Y7"/>
<evidence type="ECO:0000256" key="3">
    <source>
        <dbReference type="ARBA" id="ARBA00018111"/>
    </source>
</evidence>
<reference evidence="7 8" key="1">
    <citation type="submission" date="2019-04" db="EMBL/GenBank/DDBJ databases">
        <title>Draft genome sequence data and analysis of a Fermenting Bacterium, Geotoga petraea strain HO-Geo1, isolated from heavy-oil petroleum reservoir in Russia.</title>
        <authorList>
            <person name="Grouzdev D.S."/>
            <person name="Semenova E.M."/>
            <person name="Sokolova D.S."/>
            <person name="Tourova T.P."/>
            <person name="Poltaraus A.B."/>
            <person name="Nazina T.N."/>
        </authorList>
    </citation>
    <scope>NUCLEOTIDE SEQUENCE [LARGE SCALE GENOMIC DNA]</scope>
    <source>
        <strain evidence="7 8">HO-Geo1</strain>
    </source>
</reference>
<dbReference type="PANTHER" id="PTHR33602">
    <property type="entry name" value="REGULATORY PROTEIN RECX FAMILY PROTEIN"/>
    <property type="match status" value="1"/>
</dbReference>
<comment type="caution">
    <text evidence="7">The sequence shown here is derived from an EMBL/GenBank/DDBJ whole genome shotgun (WGS) entry which is preliminary data.</text>
</comment>
<feature type="domain" description="RecX first three-helical" evidence="6">
    <location>
        <begin position="17"/>
        <end position="54"/>
    </location>
</feature>
<accession>A0A4Z0W2Y7</accession>
<dbReference type="Pfam" id="PF21982">
    <property type="entry name" value="RecX_HTH1"/>
    <property type="match status" value="1"/>
</dbReference>
<keyword evidence="4 5" id="KW-0963">Cytoplasm</keyword>
<dbReference type="OrthoDB" id="9794014at2"/>
<evidence type="ECO:0000313" key="7">
    <source>
        <dbReference type="EMBL" id="TGG87802.1"/>
    </source>
</evidence>
<dbReference type="InterPro" id="IPR003783">
    <property type="entry name" value="Regulatory_RecX"/>
</dbReference>
<dbReference type="Gene3D" id="1.10.10.10">
    <property type="entry name" value="Winged helix-like DNA-binding domain superfamily/Winged helix DNA-binding domain"/>
    <property type="match status" value="3"/>
</dbReference>
<evidence type="ECO:0000259" key="6">
    <source>
        <dbReference type="Pfam" id="PF21982"/>
    </source>
</evidence>